<keyword evidence="1" id="KW-0862">Zinc</keyword>
<protein>
    <submittedName>
        <fullName evidence="2">DNA-3-methyladenine glycosylase I</fullName>
    </submittedName>
</protein>
<dbReference type="InterPro" id="IPR005019">
    <property type="entry name" value="Adenine_glyco"/>
</dbReference>
<dbReference type="GO" id="GO:0046872">
    <property type="term" value="F:metal ion binding"/>
    <property type="evidence" value="ECO:0007669"/>
    <property type="project" value="UniProtKB-KW"/>
</dbReference>
<sequence length="190" mass="21268">MTSAAPEPPRQRCHWAQSNALMRQYHDTEWGRPTRDSRLLWEMLLLESFQSGLSWNTVLQKRENFRRAFCGFDPHAVARLTPEDEARLVMDAGIIRSRGKIAATITNARAWVAMQEQGEDFAQLVWSMAPAPQTIPATSPPPSQTPHSRILAAALKARGFTFVGPVTVYAWMQAIGMVNDHEPGCFLHAG</sequence>
<dbReference type="GO" id="GO:0008725">
    <property type="term" value="F:DNA-3-methyladenine glycosylase activity"/>
    <property type="evidence" value="ECO:0007669"/>
    <property type="project" value="InterPro"/>
</dbReference>
<evidence type="ECO:0000313" key="3">
    <source>
        <dbReference type="Proteomes" id="UP000324536"/>
    </source>
</evidence>
<dbReference type="SUPFAM" id="SSF48150">
    <property type="entry name" value="DNA-glycosylase"/>
    <property type="match status" value="1"/>
</dbReference>
<evidence type="ECO:0000256" key="1">
    <source>
        <dbReference type="PIRSR" id="PIRSR605019-1"/>
    </source>
</evidence>
<proteinExistence type="predicted"/>
<feature type="binding site" evidence="1">
    <location>
        <position position="13"/>
    </location>
    <ligand>
        <name>Zn(2+)</name>
        <dbReference type="ChEBI" id="CHEBI:29105"/>
    </ligand>
</feature>
<dbReference type="PANTHER" id="PTHR30037:SF4">
    <property type="entry name" value="DNA-3-METHYLADENINE GLYCOSYLASE I"/>
    <property type="match status" value="1"/>
</dbReference>
<dbReference type="OrthoDB" id="9807664at2"/>
<feature type="binding site" evidence="1">
    <location>
        <position position="185"/>
    </location>
    <ligand>
        <name>Zn(2+)</name>
        <dbReference type="ChEBI" id="CHEBI:29105"/>
    </ligand>
</feature>
<name>A0A5C1YM86_9PROT</name>
<reference evidence="2 3" key="1">
    <citation type="submission" date="2019-09" db="EMBL/GenBank/DDBJ databases">
        <title>Genome sequencing of strain KACC 21233.</title>
        <authorList>
            <person name="Heo J."/>
            <person name="Kim S.-J."/>
            <person name="Kim J.-S."/>
            <person name="Hong S.-B."/>
            <person name="Kwon S.-W."/>
        </authorList>
    </citation>
    <scope>NUCLEOTIDE SEQUENCE [LARGE SCALE GENOMIC DNA]</scope>
    <source>
        <strain evidence="2 3">KACC 21233</strain>
    </source>
</reference>
<dbReference type="InterPro" id="IPR052891">
    <property type="entry name" value="DNA-3mA_glycosylase"/>
</dbReference>
<accession>A0A5C1YM86</accession>
<dbReference type="InterPro" id="IPR011257">
    <property type="entry name" value="DNA_glycosylase"/>
</dbReference>
<evidence type="ECO:0000313" key="2">
    <source>
        <dbReference type="EMBL" id="QEO17424.1"/>
    </source>
</evidence>
<dbReference type="GO" id="GO:0006284">
    <property type="term" value="P:base-excision repair"/>
    <property type="evidence" value="ECO:0007669"/>
    <property type="project" value="InterPro"/>
</dbReference>
<dbReference type="Gene3D" id="1.10.340.30">
    <property type="entry name" value="Hypothetical protein, domain 2"/>
    <property type="match status" value="1"/>
</dbReference>
<dbReference type="KEGG" id="acek:FLP30_06585"/>
<keyword evidence="1" id="KW-0479">Metal-binding</keyword>
<feature type="binding site" evidence="1">
    <location>
        <position position="26"/>
    </location>
    <ligand>
        <name>Zn(2+)</name>
        <dbReference type="ChEBI" id="CHEBI:29105"/>
    </ligand>
</feature>
<organism evidence="2 3">
    <name type="scientific">Acetobacter vaccinii</name>
    <dbReference type="NCBI Taxonomy" id="2592655"/>
    <lineage>
        <taxon>Bacteria</taxon>
        <taxon>Pseudomonadati</taxon>
        <taxon>Pseudomonadota</taxon>
        <taxon>Alphaproteobacteria</taxon>
        <taxon>Acetobacterales</taxon>
        <taxon>Acetobacteraceae</taxon>
        <taxon>Acetobacter</taxon>
    </lineage>
</organism>
<dbReference type="EMBL" id="CP043506">
    <property type="protein sequence ID" value="QEO17424.1"/>
    <property type="molecule type" value="Genomic_DNA"/>
</dbReference>
<dbReference type="AlphaFoldDB" id="A0A5C1YM86"/>
<dbReference type="PANTHER" id="PTHR30037">
    <property type="entry name" value="DNA-3-METHYLADENINE GLYCOSYLASE 1"/>
    <property type="match status" value="1"/>
</dbReference>
<gene>
    <name evidence="2" type="ORF">FLP30_06585</name>
</gene>
<dbReference type="Pfam" id="PF03352">
    <property type="entry name" value="Adenine_glyco"/>
    <property type="match status" value="1"/>
</dbReference>
<feature type="binding site" evidence="1">
    <location>
        <position position="181"/>
    </location>
    <ligand>
        <name>Zn(2+)</name>
        <dbReference type="ChEBI" id="CHEBI:29105"/>
    </ligand>
</feature>
<keyword evidence="3" id="KW-1185">Reference proteome</keyword>
<dbReference type="Proteomes" id="UP000324536">
    <property type="component" value="Chromosome"/>
</dbReference>